<reference evidence="3 4" key="1">
    <citation type="submission" date="2024-09" db="EMBL/GenBank/DDBJ databases">
        <title>Chromosome-scale assembly of Riccia sorocarpa.</title>
        <authorList>
            <person name="Paukszto L."/>
        </authorList>
    </citation>
    <scope>NUCLEOTIDE SEQUENCE [LARGE SCALE GENOMIC DNA]</scope>
    <source>
        <strain evidence="3">LP-2024</strain>
        <tissue evidence="3">Aerial parts of the thallus</tissue>
    </source>
</reference>
<comment type="similarity">
    <text evidence="1">Belongs to the short-chain dehydrogenases/reductases (SDR) family.</text>
</comment>
<evidence type="ECO:0000313" key="4">
    <source>
        <dbReference type="Proteomes" id="UP001633002"/>
    </source>
</evidence>
<evidence type="ECO:0000313" key="3">
    <source>
        <dbReference type="EMBL" id="KAL3693369.1"/>
    </source>
</evidence>
<protein>
    <submittedName>
        <fullName evidence="3">Uncharacterized protein</fullName>
    </submittedName>
</protein>
<sequence length="364" mass="40149">MAREVMRFGNLLRMGLFWTLAVMYSYAQLLYQRVLRSGITFSRVPPSRDKRRLVCVVTGASSGIGKATAEALAVHGYHVILAGRSKTRLLEVIKILSRKHENVSLEAMELDLSSFRSILSFTTAVKNALESRGSRGLQLLVNNAGILAGSQRYTDAGFDSMIATNYLGPYLLTRQLLPIFHNGSPQARIVNVSSFTHRFVTAGLVDEEHLAQGSLANFPLGKDRYSLAQVYENSKLCMLLFTYELHRHLYANSDSSKISVIAADPGVVRTNIMRELPSPLVSLAHFVLRVLRLLQDPFEGSSAVVDAALAPEGLSGEYFFGGNGRTIKSSAVSYDKNLSEQLWTSSNSLCNKALTKINEEWIPG</sequence>
<dbReference type="PANTHER" id="PTHR24320:SF227">
    <property type="entry name" value="RETINOL DEHYDROGENASE 11"/>
    <property type="match status" value="1"/>
</dbReference>
<accession>A0ABD3HS28</accession>
<dbReference type="InterPro" id="IPR036291">
    <property type="entry name" value="NAD(P)-bd_dom_sf"/>
</dbReference>
<gene>
    <name evidence="3" type="ORF">R1sor_007020</name>
</gene>
<dbReference type="PANTHER" id="PTHR24320">
    <property type="entry name" value="RETINOL DEHYDROGENASE"/>
    <property type="match status" value="1"/>
</dbReference>
<dbReference type="PRINTS" id="PR00081">
    <property type="entry name" value="GDHRDH"/>
</dbReference>
<keyword evidence="4" id="KW-1185">Reference proteome</keyword>
<dbReference type="Pfam" id="PF00106">
    <property type="entry name" value="adh_short"/>
    <property type="match status" value="1"/>
</dbReference>
<comment type="caution">
    <text evidence="3">The sequence shown here is derived from an EMBL/GenBank/DDBJ whole genome shotgun (WGS) entry which is preliminary data.</text>
</comment>
<dbReference type="EMBL" id="JBJQOH010000003">
    <property type="protein sequence ID" value="KAL3693369.1"/>
    <property type="molecule type" value="Genomic_DNA"/>
</dbReference>
<dbReference type="SUPFAM" id="SSF51735">
    <property type="entry name" value="NAD(P)-binding Rossmann-fold domains"/>
    <property type="match status" value="1"/>
</dbReference>
<dbReference type="AlphaFoldDB" id="A0ABD3HS28"/>
<proteinExistence type="inferred from homology"/>
<dbReference type="Proteomes" id="UP001633002">
    <property type="component" value="Unassembled WGS sequence"/>
</dbReference>
<dbReference type="GO" id="GO:0016491">
    <property type="term" value="F:oxidoreductase activity"/>
    <property type="evidence" value="ECO:0007669"/>
    <property type="project" value="UniProtKB-KW"/>
</dbReference>
<keyword evidence="2" id="KW-0560">Oxidoreductase</keyword>
<organism evidence="3 4">
    <name type="scientific">Riccia sorocarpa</name>
    <dbReference type="NCBI Taxonomy" id="122646"/>
    <lineage>
        <taxon>Eukaryota</taxon>
        <taxon>Viridiplantae</taxon>
        <taxon>Streptophyta</taxon>
        <taxon>Embryophyta</taxon>
        <taxon>Marchantiophyta</taxon>
        <taxon>Marchantiopsida</taxon>
        <taxon>Marchantiidae</taxon>
        <taxon>Marchantiales</taxon>
        <taxon>Ricciaceae</taxon>
        <taxon>Riccia</taxon>
    </lineage>
</organism>
<name>A0ABD3HS28_9MARC</name>
<dbReference type="InterPro" id="IPR002347">
    <property type="entry name" value="SDR_fam"/>
</dbReference>
<evidence type="ECO:0000256" key="2">
    <source>
        <dbReference type="ARBA" id="ARBA00023002"/>
    </source>
</evidence>
<evidence type="ECO:0000256" key="1">
    <source>
        <dbReference type="ARBA" id="ARBA00006484"/>
    </source>
</evidence>
<dbReference type="Gene3D" id="3.40.50.720">
    <property type="entry name" value="NAD(P)-binding Rossmann-like Domain"/>
    <property type="match status" value="1"/>
</dbReference>